<dbReference type="Pfam" id="PF00078">
    <property type="entry name" value="RVT_1"/>
    <property type="match status" value="1"/>
</dbReference>
<dbReference type="SUPFAM" id="SSF56672">
    <property type="entry name" value="DNA/RNA polymerases"/>
    <property type="match status" value="1"/>
</dbReference>
<feature type="non-terminal residue" evidence="2">
    <location>
        <position position="1"/>
    </location>
</feature>
<sequence length="344" mass="39402">MEVYGEDGTILTDDETILNKWKTEFQNIYNTDNAASNFDDEFYRQVSTHKSSLEDKMLDPLYNANQDRNTTITIENIRRLVYKTKNGKSCGIDSIPYEVLRYECLVIHSLFQLIFETGIIPSVWRQAILCPILKDKSSDPRVPLNYRGISLLSCISKLYSAFKNSRLSSYLESNDILADEQNGFRSDRSFSTSACVRVNNRLSQWFVCSSGVKQGDNLSPTLFSIFINDLVEEVNSLGLGVNIGDSTLSLLLYADDIVLLASSETDMQCMLDKVHEWCKRWRVLINTEKSKVMHFRPSRSKRSNFQFKIGDNLLQITDTYKYLGVTFHDLKDFKDNANRLSEAG</sequence>
<dbReference type="InterPro" id="IPR043128">
    <property type="entry name" value="Rev_trsase/Diguanyl_cyclase"/>
</dbReference>
<reference evidence="2" key="1">
    <citation type="submission" date="2018-11" db="EMBL/GenBank/DDBJ databases">
        <authorList>
            <person name="Alioto T."/>
            <person name="Alioto T."/>
        </authorList>
    </citation>
    <scope>NUCLEOTIDE SEQUENCE</scope>
</reference>
<dbReference type="Proteomes" id="UP000596742">
    <property type="component" value="Unassembled WGS sequence"/>
</dbReference>
<dbReference type="AlphaFoldDB" id="A0A8B6GB99"/>
<comment type="caution">
    <text evidence="2">The sequence shown here is derived from an EMBL/GenBank/DDBJ whole genome shotgun (WGS) entry which is preliminary data.</text>
</comment>
<evidence type="ECO:0000313" key="3">
    <source>
        <dbReference type="Proteomes" id="UP000596742"/>
    </source>
</evidence>
<evidence type="ECO:0000313" key="2">
    <source>
        <dbReference type="EMBL" id="VDI61569.1"/>
    </source>
</evidence>
<gene>
    <name evidence="2" type="ORF">MGAL_10B037176</name>
</gene>
<dbReference type="OrthoDB" id="6151114at2759"/>
<accession>A0A8B6GB99</accession>
<evidence type="ECO:0000259" key="1">
    <source>
        <dbReference type="PROSITE" id="PS50878"/>
    </source>
</evidence>
<dbReference type="Gene3D" id="3.30.70.270">
    <property type="match status" value="1"/>
</dbReference>
<dbReference type="InterPro" id="IPR043502">
    <property type="entry name" value="DNA/RNA_pol_sf"/>
</dbReference>
<dbReference type="InterPro" id="IPR000477">
    <property type="entry name" value="RT_dom"/>
</dbReference>
<dbReference type="PROSITE" id="PS50878">
    <property type="entry name" value="RT_POL"/>
    <property type="match status" value="1"/>
</dbReference>
<dbReference type="CDD" id="cd01650">
    <property type="entry name" value="RT_nLTR_like"/>
    <property type="match status" value="1"/>
</dbReference>
<keyword evidence="3" id="KW-1185">Reference proteome</keyword>
<feature type="domain" description="Reverse transcriptase" evidence="1">
    <location>
        <begin position="1"/>
        <end position="327"/>
    </location>
</feature>
<proteinExistence type="predicted"/>
<dbReference type="EMBL" id="UYJE01008155">
    <property type="protein sequence ID" value="VDI61569.1"/>
    <property type="molecule type" value="Genomic_DNA"/>
</dbReference>
<dbReference type="PANTHER" id="PTHR47027:SF26">
    <property type="entry name" value="REVERSE TRANSCRIPTASE DOMAIN-CONTAINING PROTEIN"/>
    <property type="match status" value="1"/>
</dbReference>
<dbReference type="PANTHER" id="PTHR47027">
    <property type="entry name" value="REVERSE TRANSCRIPTASE DOMAIN-CONTAINING PROTEIN"/>
    <property type="match status" value="1"/>
</dbReference>
<name>A0A8B6GB99_MYTGA</name>
<protein>
    <recommendedName>
        <fullName evidence="1">Reverse transcriptase domain-containing protein</fullName>
    </recommendedName>
</protein>
<organism evidence="2 3">
    <name type="scientific">Mytilus galloprovincialis</name>
    <name type="common">Mediterranean mussel</name>
    <dbReference type="NCBI Taxonomy" id="29158"/>
    <lineage>
        <taxon>Eukaryota</taxon>
        <taxon>Metazoa</taxon>
        <taxon>Spiralia</taxon>
        <taxon>Lophotrochozoa</taxon>
        <taxon>Mollusca</taxon>
        <taxon>Bivalvia</taxon>
        <taxon>Autobranchia</taxon>
        <taxon>Pteriomorphia</taxon>
        <taxon>Mytilida</taxon>
        <taxon>Mytiloidea</taxon>
        <taxon>Mytilidae</taxon>
        <taxon>Mytilinae</taxon>
        <taxon>Mytilus</taxon>
    </lineage>
</organism>